<evidence type="ECO:0000256" key="25">
    <source>
        <dbReference type="ARBA" id="ARBA00049902"/>
    </source>
</evidence>
<dbReference type="InterPro" id="IPR023346">
    <property type="entry name" value="Lysozyme-like_dom_sf"/>
</dbReference>
<dbReference type="InterPro" id="IPR001460">
    <property type="entry name" value="PCN-bd_Tpept"/>
</dbReference>
<comment type="similarity">
    <text evidence="5">In the N-terminal section; belongs to the glycosyltransferase 51 family.</text>
</comment>
<comment type="pathway">
    <text evidence="3">Cell wall biogenesis; peptidoglycan biosynthesis.</text>
</comment>
<keyword evidence="18" id="KW-1133">Transmembrane helix</keyword>
<evidence type="ECO:0000259" key="28">
    <source>
        <dbReference type="Pfam" id="PF00905"/>
    </source>
</evidence>
<dbReference type="NCBIfam" id="TIGR02074">
    <property type="entry name" value="PBP_1a_fam"/>
    <property type="match status" value="1"/>
</dbReference>
<evidence type="ECO:0000256" key="7">
    <source>
        <dbReference type="ARBA" id="ARBA00018638"/>
    </source>
</evidence>
<dbReference type="InterPro" id="IPR001264">
    <property type="entry name" value="Glyco_trans_51"/>
</dbReference>
<dbReference type="EC" id="2.4.99.28" evidence="24"/>
<dbReference type="InterPro" id="IPR012338">
    <property type="entry name" value="Beta-lactam/transpept-like"/>
</dbReference>
<feature type="compositionally biased region" description="Low complexity" evidence="27">
    <location>
        <begin position="743"/>
        <end position="755"/>
    </location>
</feature>
<dbReference type="Proteomes" id="UP000441717">
    <property type="component" value="Unassembled WGS sequence"/>
</dbReference>
<dbReference type="GO" id="GO:0009002">
    <property type="term" value="F:serine-type D-Ala-D-Ala carboxypeptidase activity"/>
    <property type="evidence" value="ECO:0007669"/>
    <property type="project" value="UniProtKB-EC"/>
</dbReference>
<evidence type="ECO:0000259" key="29">
    <source>
        <dbReference type="Pfam" id="PF00912"/>
    </source>
</evidence>
<name>A0A6N7IUL7_9FIRM</name>
<keyword evidence="11" id="KW-0328">Glycosyltransferase</keyword>
<dbReference type="SUPFAM" id="SSF56601">
    <property type="entry name" value="beta-lactamase/transpeptidase-like"/>
    <property type="match status" value="1"/>
</dbReference>
<accession>A0A6N7IUL7</accession>
<keyword evidence="8" id="KW-1003">Cell membrane</keyword>
<evidence type="ECO:0000256" key="21">
    <source>
        <dbReference type="ARBA" id="ARBA00023268"/>
    </source>
</evidence>
<feature type="compositionally biased region" description="Pro residues" evidence="27">
    <location>
        <begin position="730"/>
        <end position="742"/>
    </location>
</feature>
<dbReference type="UniPathway" id="UPA00219"/>
<dbReference type="GO" id="GO:0008658">
    <property type="term" value="F:penicillin binding"/>
    <property type="evidence" value="ECO:0007669"/>
    <property type="project" value="InterPro"/>
</dbReference>
<evidence type="ECO:0000256" key="22">
    <source>
        <dbReference type="ARBA" id="ARBA00023316"/>
    </source>
</evidence>
<keyword evidence="17" id="KW-0573">Peptidoglycan synthesis</keyword>
<evidence type="ECO:0000256" key="10">
    <source>
        <dbReference type="ARBA" id="ARBA00022670"/>
    </source>
</evidence>
<keyword evidence="9" id="KW-0121">Carboxypeptidase</keyword>
<organism evidence="30 31">
    <name type="scientific">Desulfofundulus thermobenzoicus</name>
    <dbReference type="NCBI Taxonomy" id="29376"/>
    <lineage>
        <taxon>Bacteria</taxon>
        <taxon>Bacillati</taxon>
        <taxon>Bacillota</taxon>
        <taxon>Clostridia</taxon>
        <taxon>Eubacteriales</taxon>
        <taxon>Peptococcaceae</taxon>
        <taxon>Desulfofundulus</taxon>
    </lineage>
</organism>
<dbReference type="PANTHER" id="PTHR32282:SF11">
    <property type="entry name" value="PENICILLIN-BINDING PROTEIN 1B"/>
    <property type="match status" value="1"/>
</dbReference>
<evidence type="ECO:0000256" key="18">
    <source>
        <dbReference type="ARBA" id="ARBA00022989"/>
    </source>
</evidence>
<comment type="catalytic activity">
    <reaction evidence="25">
        <text>[GlcNAc-(1-&gt;4)-Mur2Ac(oyl-L-Ala-gamma-D-Glu-L-Lys-D-Ala-D-Ala)](n)-di-trans,octa-cis-undecaprenyl diphosphate + beta-D-GlcNAc-(1-&gt;4)-Mur2Ac(oyl-L-Ala-gamma-D-Glu-L-Lys-D-Ala-D-Ala)-di-trans,octa-cis-undecaprenyl diphosphate = [GlcNAc-(1-&gt;4)-Mur2Ac(oyl-L-Ala-gamma-D-Glu-L-Lys-D-Ala-D-Ala)](n+1)-di-trans,octa-cis-undecaprenyl diphosphate + di-trans,octa-cis-undecaprenyl diphosphate + H(+)</text>
        <dbReference type="Rhea" id="RHEA:23708"/>
        <dbReference type="Rhea" id="RHEA-COMP:9602"/>
        <dbReference type="Rhea" id="RHEA-COMP:9603"/>
        <dbReference type="ChEBI" id="CHEBI:15378"/>
        <dbReference type="ChEBI" id="CHEBI:58405"/>
        <dbReference type="ChEBI" id="CHEBI:60033"/>
        <dbReference type="ChEBI" id="CHEBI:78435"/>
        <dbReference type="EC" id="2.4.99.28"/>
    </reaction>
</comment>
<dbReference type="GO" id="GO:0008955">
    <property type="term" value="F:peptidoglycan glycosyltransferase activity"/>
    <property type="evidence" value="ECO:0007669"/>
    <property type="project" value="UniProtKB-EC"/>
</dbReference>
<comment type="caution">
    <text evidence="30">The sequence shown here is derived from an EMBL/GenBank/DDBJ whole genome shotgun (WGS) entry which is preliminary data.</text>
</comment>
<reference evidence="30 31" key="1">
    <citation type="submission" date="2019-10" db="EMBL/GenBank/DDBJ databases">
        <title>Comparative genomics of sulfur disproportionating microorganisms.</title>
        <authorList>
            <person name="Ward L.M."/>
            <person name="Bertran E."/>
            <person name="Johnston D."/>
        </authorList>
    </citation>
    <scope>NUCLEOTIDE SEQUENCE [LARGE SCALE GENOMIC DNA]</scope>
    <source>
        <strain evidence="30 31">DSM 14055</strain>
    </source>
</reference>
<dbReference type="PANTHER" id="PTHR32282">
    <property type="entry name" value="BINDING PROTEIN TRANSPEPTIDASE, PUTATIVE-RELATED"/>
    <property type="match status" value="1"/>
</dbReference>
<comment type="subcellular location">
    <subcellularLocation>
        <location evidence="2">Cell membrane</location>
        <topology evidence="2">Single-pass type II membrane protein</topology>
    </subcellularLocation>
</comment>
<comment type="catalytic activity">
    <reaction evidence="23">
        <text>Preferential cleavage: (Ac)2-L-Lys-D-Ala-|-D-Ala. Also transpeptidation of peptidyl-alanyl moieties that are N-acyl substituents of D-alanine.</text>
        <dbReference type="EC" id="3.4.16.4"/>
    </reaction>
</comment>
<dbReference type="EC" id="3.4.16.4" evidence="6"/>
<dbReference type="Gene3D" id="1.10.3810.10">
    <property type="entry name" value="Biosynthetic peptidoglycan transglycosylase-like"/>
    <property type="match status" value="1"/>
</dbReference>
<keyword evidence="14" id="KW-0378">Hydrolase</keyword>
<evidence type="ECO:0000256" key="12">
    <source>
        <dbReference type="ARBA" id="ARBA00022679"/>
    </source>
</evidence>
<evidence type="ECO:0000256" key="24">
    <source>
        <dbReference type="ARBA" id="ARBA00044770"/>
    </source>
</evidence>
<proteinExistence type="inferred from homology"/>
<evidence type="ECO:0000256" key="23">
    <source>
        <dbReference type="ARBA" id="ARBA00034000"/>
    </source>
</evidence>
<dbReference type="Pfam" id="PF00912">
    <property type="entry name" value="Transgly"/>
    <property type="match status" value="1"/>
</dbReference>
<evidence type="ECO:0000256" key="26">
    <source>
        <dbReference type="ARBA" id="ARBA00060592"/>
    </source>
</evidence>
<dbReference type="GO" id="GO:0071555">
    <property type="term" value="P:cell wall organization"/>
    <property type="evidence" value="ECO:0007669"/>
    <property type="project" value="UniProtKB-KW"/>
</dbReference>
<dbReference type="GO" id="GO:0009252">
    <property type="term" value="P:peptidoglycan biosynthetic process"/>
    <property type="evidence" value="ECO:0007669"/>
    <property type="project" value="UniProtKB-UniPathway"/>
</dbReference>
<dbReference type="AlphaFoldDB" id="A0A6N7IUL7"/>
<dbReference type="Gene3D" id="3.40.710.10">
    <property type="entry name" value="DD-peptidase/beta-lactamase superfamily"/>
    <property type="match status" value="1"/>
</dbReference>
<evidence type="ECO:0000256" key="27">
    <source>
        <dbReference type="SAM" id="MobiDB-lite"/>
    </source>
</evidence>
<dbReference type="Pfam" id="PF00905">
    <property type="entry name" value="Transpeptidase"/>
    <property type="match status" value="1"/>
</dbReference>
<dbReference type="GO" id="GO:0030288">
    <property type="term" value="C:outer membrane-bounded periplasmic space"/>
    <property type="evidence" value="ECO:0007669"/>
    <property type="project" value="TreeGrafter"/>
</dbReference>
<dbReference type="GO" id="GO:0006508">
    <property type="term" value="P:proteolysis"/>
    <property type="evidence" value="ECO:0007669"/>
    <property type="project" value="UniProtKB-KW"/>
</dbReference>
<keyword evidence="21" id="KW-0511">Multifunctional enzyme</keyword>
<protein>
    <recommendedName>
        <fullName evidence="7">Penicillin-binding protein 1A</fullName>
        <ecNumber evidence="24">2.4.99.28</ecNumber>
        <ecNumber evidence="6">3.4.16.4</ecNumber>
    </recommendedName>
</protein>
<comment type="function">
    <text evidence="1">Cell wall formation. Synthesis of cross-linked peptidoglycan from the lipid intermediates. The enzyme has a penicillin-insensitive transglycosylase N-terminal domain (formation of linear glycan strands) and a penicillin-sensitive transpeptidase C-terminal domain (cross-linking of the peptide subunits).</text>
</comment>
<dbReference type="GO" id="GO:0046677">
    <property type="term" value="P:response to antibiotic"/>
    <property type="evidence" value="ECO:0007669"/>
    <property type="project" value="UniProtKB-KW"/>
</dbReference>
<keyword evidence="15" id="KW-0133">Cell shape</keyword>
<evidence type="ECO:0000256" key="1">
    <source>
        <dbReference type="ARBA" id="ARBA00002624"/>
    </source>
</evidence>
<evidence type="ECO:0000256" key="13">
    <source>
        <dbReference type="ARBA" id="ARBA00022692"/>
    </source>
</evidence>
<keyword evidence="19" id="KW-0472">Membrane</keyword>
<keyword evidence="31" id="KW-1185">Reference proteome</keyword>
<evidence type="ECO:0000256" key="2">
    <source>
        <dbReference type="ARBA" id="ARBA00004401"/>
    </source>
</evidence>
<keyword evidence="20" id="KW-0046">Antibiotic resistance</keyword>
<keyword evidence="13" id="KW-0812">Transmembrane</keyword>
<dbReference type="EMBL" id="WHYR01000066">
    <property type="protein sequence ID" value="MQL53772.1"/>
    <property type="molecule type" value="Genomic_DNA"/>
</dbReference>
<evidence type="ECO:0000256" key="14">
    <source>
        <dbReference type="ARBA" id="ARBA00022801"/>
    </source>
</evidence>
<evidence type="ECO:0000256" key="16">
    <source>
        <dbReference type="ARBA" id="ARBA00022968"/>
    </source>
</evidence>
<comment type="pathway">
    <text evidence="26">Glycan biosynthesis.</text>
</comment>
<dbReference type="SUPFAM" id="SSF53955">
    <property type="entry name" value="Lysozyme-like"/>
    <property type="match status" value="1"/>
</dbReference>
<feature type="domain" description="Glycosyl transferase family 51" evidence="29">
    <location>
        <begin position="62"/>
        <end position="236"/>
    </location>
</feature>
<evidence type="ECO:0000256" key="6">
    <source>
        <dbReference type="ARBA" id="ARBA00012448"/>
    </source>
</evidence>
<evidence type="ECO:0000313" key="30">
    <source>
        <dbReference type="EMBL" id="MQL53772.1"/>
    </source>
</evidence>
<evidence type="ECO:0000313" key="31">
    <source>
        <dbReference type="Proteomes" id="UP000441717"/>
    </source>
</evidence>
<evidence type="ECO:0000256" key="5">
    <source>
        <dbReference type="ARBA" id="ARBA00007739"/>
    </source>
</evidence>
<evidence type="ECO:0000256" key="9">
    <source>
        <dbReference type="ARBA" id="ARBA00022645"/>
    </source>
</evidence>
<dbReference type="RefSeq" id="WP_152948228.1">
    <property type="nucleotide sequence ID" value="NZ_WHYR01000066.1"/>
</dbReference>
<evidence type="ECO:0000256" key="4">
    <source>
        <dbReference type="ARBA" id="ARBA00007090"/>
    </source>
</evidence>
<dbReference type="FunFam" id="1.10.3810.10:FF:000001">
    <property type="entry name" value="Penicillin-binding protein 1A"/>
    <property type="match status" value="1"/>
</dbReference>
<evidence type="ECO:0000256" key="19">
    <source>
        <dbReference type="ARBA" id="ARBA00023136"/>
    </source>
</evidence>
<keyword evidence="22" id="KW-0961">Cell wall biogenesis/degradation</keyword>
<dbReference type="OrthoDB" id="9766909at2"/>
<sequence length="771" mass="84419">MNRRRKRKLHLFRLLLFMLLLLFVVGGSAALVLLALSIKDLPAWNEDKLLSSASTLIYDQNEKLIARVGEENRVPVELRNIPEQVQEAFLAVEDVRFYQHHGVDLRGIARAAWTDITGRGLHEGASTITQQLVRLSFLGPEKTFKRKIQEVILAIMVERRYTKQEILQMYLNKIYFGAGAYGIQSAAETYFDKPASQLNLTEGALLAGLLQAPSLYDPFQNPEGAITRRNMVLDNMARYGFITPAQAARAKDVKLEDILKEGKRQQYPYPFFVDYVTEKLVDTYGTERVFKGGLKVYTTLDPRIQEVAEKVMSNPRNFPASVRDKKGVLQPQAAVVVLDPHTGYIRAIVGGREHTHRLQWNWATTPPGRQPGSTFKPIIAYGPAIDYKGMAPASVIDDIPVKYGSYSPSNYDGRFHGLVTMRTAIARSINIPAVKVLMDQVGIADAIKFARGLGINLDPNNHGPSIALGGLNEGVTPLQMAAAYAAFDNQGIYLEPTAITRVEDPDGTVVYQYEPKPYQAMKPTTAYLITDMLKTVITNGTGTRANIGRPAAGKTGTTDDIKDIWFAGYTPELVGVVWIGYAPAKPMPQQYGGLYPAIIWNQIMSEALKGMPVRDFPRPAGIVSATVDSKSGLLPGPNTPPSDMVTDLFAQGTVPTRTDNTHVLVEVCAATGQLPNQYCPERVTRVMIKLPYSVPSFVEDYGQRVPTTVCTLHTAENAGGPPVAGHPAQPAAPPGQQPPVVPGQPEAPGQPGQPGKKPPPTNLPATRPDNP</sequence>
<dbReference type="GO" id="GO:0008360">
    <property type="term" value="P:regulation of cell shape"/>
    <property type="evidence" value="ECO:0007669"/>
    <property type="project" value="UniProtKB-KW"/>
</dbReference>
<dbReference type="InterPro" id="IPR050396">
    <property type="entry name" value="Glycosyltr_51/Transpeptidase"/>
</dbReference>
<keyword evidence="10" id="KW-0645">Protease</keyword>
<comment type="similarity">
    <text evidence="4">In the C-terminal section; belongs to the transpeptidase family.</text>
</comment>
<dbReference type="InterPro" id="IPR036950">
    <property type="entry name" value="PBP_transglycosylase"/>
</dbReference>
<feature type="region of interest" description="Disordered" evidence="27">
    <location>
        <begin position="714"/>
        <end position="771"/>
    </location>
</feature>
<evidence type="ECO:0000256" key="20">
    <source>
        <dbReference type="ARBA" id="ARBA00023251"/>
    </source>
</evidence>
<evidence type="ECO:0000256" key="11">
    <source>
        <dbReference type="ARBA" id="ARBA00022676"/>
    </source>
</evidence>
<evidence type="ECO:0000256" key="17">
    <source>
        <dbReference type="ARBA" id="ARBA00022984"/>
    </source>
</evidence>
<dbReference type="GO" id="GO:0005886">
    <property type="term" value="C:plasma membrane"/>
    <property type="evidence" value="ECO:0007669"/>
    <property type="project" value="UniProtKB-SubCell"/>
</dbReference>
<evidence type="ECO:0000256" key="15">
    <source>
        <dbReference type="ARBA" id="ARBA00022960"/>
    </source>
</evidence>
<evidence type="ECO:0000256" key="8">
    <source>
        <dbReference type="ARBA" id="ARBA00022475"/>
    </source>
</evidence>
<feature type="compositionally biased region" description="Low complexity" evidence="27">
    <location>
        <begin position="718"/>
        <end position="729"/>
    </location>
</feature>
<evidence type="ECO:0000256" key="3">
    <source>
        <dbReference type="ARBA" id="ARBA00004752"/>
    </source>
</evidence>
<gene>
    <name evidence="30" type="ORF">GFC01_16205</name>
</gene>
<keyword evidence="12" id="KW-0808">Transferase</keyword>
<keyword evidence="16" id="KW-0735">Signal-anchor</keyword>
<feature type="domain" description="Penicillin-binding protein transpeptidase" evidence="28">
    <location>
        <begin position="334"/>
        <end position="604"/>
    </location>
</feature>